<organism evidence="2 3">
    <name type="scientific">Rodentibacter haemolyticus</name>
    <dbReference type="NCBI Taxonomy" id="2778911"/>
    <lineage>
        <taxon>Bacteria</taxon>
        <taxon>Pseudomonadati</taxon>
        <taxon>Pseudomonadota</taxon>
        <taxon>Gammaproteobacteria</taxon>
        <taxon>Pasteurellales</taxon>
        <taxon>Pasteurellaceae</taxon>
        <taxon>Rodentibacter</taxon>
    </lineage>
</organism>
<name>A0ABX6UXK4_9PAST</name>
<dbReference type="GO" id="GO:0003677">
    <property type="term" value="F:DNA binding"/>
    <property type="evidence" value="ECO:0007669"/>
    <property type="project" value="UniProtKB-KW"/>
</dbReference>
<feature type="region of interest" description="Disordered" evidence="1">
    <location>
        <begin position="74"/>
        <end position="94"/>
    </location>
</feature>
<keyword evidence="3" id="KW-1185">Reference proteome</keyword>
<proteinExistence type="predicted"/>
<evidence type="ECO:0000256" key="1">
    <source>
        <dbReference type="SAM" id="MobiDB-lite"/>
    </source>
</evidence>
<accession>A0ABX6UXK4</accession>
<gene>
    <name evidence="2" type="ORF">IHV77_01555</name>
</gene>
<keyword evidence="2" id="KW-0238">DNA-binding</keyword>
<evidence type="ECO:0000313" key="2">
    <source>
        <dbReference type="EMBL" id="QPB42837.1"/>
    </source>
</evidence>
<dbReference type="Proteomes" id="UP000663069">
    <property type="component" value="Chromosome"/>
</dbReference>
<dbReference type="EMBL" id="CP063056">
    <property type="protein sequence ID" value="QPB42837.1"/>
    <property type="molecule type" value="Genomic_DNA"/>
</dbReference>
<reference evidence="2 3" key="1">
    <citation type="submission" date="2020-10" db="EMBL/GenBank/DDBJ databases">
        <title>Genome Sequencing of Rodentibacter spp. strain DSM111151.</title>
        <authorList>
            <person name="Benga L."/>
            <person name="Lautwein T."/>
        </authorList>
    </citation>
    <scope>NUCLEOTIDE SEQUENCE [LARGE SCALE GENOMIC DNA]</scope>
    <source>
        <strain evidence="2 3">DSM 111151</strain>
    </source>
</reference>
<sequence>MLKHMERNMEGVVSLLKNKRSQDVRLPVNFEFDTKKGYVRKEANGDVVLPVRSKRQSSWDKMWEALDEINESDFLTQEERRQDVSSQDPFDRIT</sequence>
<protein>
    <submittedName>
        <fullName evidence="2">AbrB/MazE/SpoVT family DNA-binding domain-containing protein</fullName>
    </submittedName>
</protein>
<evidence type="ECO:0000313" key="3">
    <source>
        <dbReference type="Proteomes" id="UP000663069"/>
    </source>
</evidence>
<feature type="compositionally biased region" description="Basic and acidic residues" evidence="1">
    <location>
        <begin position="77"/>
        <end position="94"/>
    </location>
</feature>